<feature type="modified residue" description="4-aspartylphosphate" evidence="8">
    <location>
        <position position="54"/>
    </location>
</feature>
<sequence length="531" mass="61013">MKVLIVDDEYLIRNLIRMSVEWEKHGFAIAGEAASALEALDLVEELQPDVIFTDICMPHMDGITFSSRVLESHPEVKIVIVTGYDEFEYAQKSIKIGVSDFILKPIRAAELTGVADRLKRQIAEERFRDEQLETLKKELERNLPVLRENFVARWLEGHIAGEELEDKWRYYNMPEAIRDGNVQVAVMEVLPAADRTEEQLLLLEMKCRNRTEAFFRNDERMMILSDAKNRIVMLAMNRDGHLPHVCERLKNVLAKTFDCEVNIGVGRKHEQPDRVPESYREACRALRYKVLVGKNQVICHDDVMANGEQPHHPNPDLLQQLKFFISVGSADRAAELLRHIFAVPFSDEYQVRLAAMEVLTQSMHAAIEQQIDGELVFRQDTLTAILTADNLPEIQRQMEAYVRFLADRIDDSLQGKKEDLISRVKAYLEENIGNPDLGLQSVSETFYVSPGHLGRLIKQETGMSFVAYLTNLRIRKAAALLRETDLRSYQIGERVGIPDPHYFSHVFKKMTGMSVSEYREQIAQEWKKADV</sequence>
<dbReference type="Proteomes" id="UP000681526">
    <property type="component" value="Unassembled WGS sequence"/>
</dbReference>
<keyword evidence="4" id="KW-0902">Two-component regulatory system</keyword>
<dbReference type="InterPro" id="IPR009057">
    <property type="entry name" value="Homeodomain-like_sf"/>
</dbReference>
<evidence type="ECO:0000256" key="8">
    <source>
        <dbReference type="PROSITE-ProRule" id="PRU00169"/>
    </source>
</evidence>
<gene>
    <name evidence="12" type="primary">txxe 422-yesN20</name>
    <name evidence="12" type="ORF">TXXE_01340</name>
</gene>
<evidence type="ECO:0000256" key="3">
    <source>
        <dbReference type="ARBA" id="ARBA00022553"/>
    </source>
</evidence>
<dbReference type="CDD" id="cd17536">
    <property type="entry name" value="REC_YesN-like"/>
    <property type="match status" value="1"/>
</dbReference>
<dbReference type="InterPro" id="IPR051552">
    <property type="entry name" value="HptR"/>
</dbReference>
<evidence type="ECO:0000259" key="11">
    <source>
        <dbReference type="PROSITE" id="PS50110"/>
    </source>
</evidence>
<dbReference type="SUPFAM" id="SSF52172">
    <property type="entry name" value="CheY-like"/>
    <property type="match status" value="1"/>
</dbReference>
<feature type="domain" description="Response regulatory" evidence="11">
    <location>
        <begin position="2"/>
        <end position="119"/>
    </location>
</feature>
<keyword evidence="9" id="KW-0175">Coiled coil</keyword>
<dbReference type="InterPro" id="IPR041522">
    <property type="entry name" value="CdaR_GGDEF"/>
</dbReference>
<organism evidence="12 13">
    <name type="scientific">Thermobacillus xylanilyticus</name>
    <dbReference type="NCBI Taxonomy" id="76633"/>
    <lineage>
        <taxon>Bacteria</taxon>
        <taxon>Bacillati</taxon>
        <taxon>Bacillota</taxon>
        <taxon>Bacilli</taxon>
        <taxon>Bacillales</taxon>
        <taxon>Paenibacillaceae</taxon>
        <taxon>Thermobacillus</taxon>
    </lineage>
</organism>
<evidence type="ECO:0000256" key="9">
    <source>
        <dbReference type="SAM" id="Coils"/>
    </source>
</evidence>
<dbReference type="Gene3D" id="1.10.10.60">
    <property type="entry name" value="Homeodomain-like"/>
    <property type="match status" value="2"/>
</dbReference>
<evidence type="ECO:0000313" key="12">
    <source>
        <dbReference type="EMBL" id="CAG5077249.1"/>
    </source>
</evidence>
<dbReference type="InterPro" id="IPR011006">
    <property type="entry name" value="CheY-like_superfamily"/>
</dbReference>
<dbReference type="Pfam" id="PF17853">
    <property type="entry name" value="GGDEF_2"/>
    <property type="match status" value="1"/>
</dbReference>
<evidence type="ECO:0000259" key="10">
    <source>
        <dbReference type="PROSITE" id="PS01124"/>
    </source>
</evidence>
<reference evidence="12 13" key="1">
    <citation type="submission" date="2021-04" db="EMBL/GenBank/DDBJ databases">
        <authorList>
            <person name="Rakotoarivonina H."/>
        </authorList>
    </citation>
    <scope>NUCLEOTIDE SEQUENCE [LARGE SCALE GENOMIC DNA]</scope>
    <source>
        <strain evidence="12 13">XE</strain>
    </source>
</reference>
<evidence type="ECO:0000256" key="2">
    <source>
        <dbReference type="ARBA" id="ARBA00022490"/>
    </source>
</evidence>
<proteinExistence type="predicted"/>
<feature type="domain" description="HTH araC/xylS-type" evidence="10">
    <location>
        <begin position="422"/>
        <end position="521"/>
    </location>
</feature>
<dbReference type="SMART" id="SM00448">
    <property type="entry name" value="REC"/>
    <property type="match status" value="1"/>
</dbReference>
<dbReference type="Pfam" id="PF00072">
    <property type="entry name" value="Response_reg"/>
    <property type="match status" value="1"/>
</dbReference>
<feature type="coiled-coil region" evidence="9">
    <location>
        <begin position="122"/>
        <end position="149"/>
    </location>
</feature>
<dbReference type="Gene3D" id="3.40.50.2300">
    <property type="match status" value="1"/>
</dbReference>
<evidence type="ECO:0000313" key="13">
    <source>
        <dbReference type="Proteomes" id="UP000681526"/>
    </source>
</evidence>
<dbReference type="PROSITE" id="PS01124">
    <property type="entry name" value="HTH_ARAC_FAMILY_2"/>
    <property type="match status" value="1"/>
</dbReference>
<keyword evidence="7" id="KW-0804">Transcription</keyword>
<dbReference type="Pfam" id="PF12833">
    <property type="entry name" value="HTH_18"/>
    <property type="match status" value="1"/>
</dbReference>
<evidence type="ECO:0000256" key="6">
    <source>
        <dbReference type="ARBA" id="ARBA00023125"/>
    </source>
</evidence>
<dbReference type="PANTHER" id="PTHR42713:SF3">
    <property type="entry name" value="TRANSCRIPTIONAL REGULATORY PROTEIN HPTR"/>
    <property type="match status" value="1"/>
</dbReference>
<evidence type="ECO:0000256" key="1">
    <source>
        <dbReference type="ARBA" id="ARBA00004496"/>
    </source>
</evidence>
<name>A0ABM8UZQ4_THEXY</name>
<comment type="subcellular location">
    <subcellularLocation>
        <location evidence="1">Cytoplasm</location>
    </subcellularLocation>
</comment>
<keyword evidence="2" id="KW-0963">Cytoplasm</keyword>
<dbReference type="PANTHER" id="PTHR42713">
    <property type="entry name" value="HISTIDINE KINASE-RELATED"/>
    <property type="match status" value="1"/>
</dbReference>
<keyword evidence="5" id="KW-0805">Transcription regulation</keyword>
<comment type="caution">
    <text evidence="12">The sequence shown here is derived from an EMBL/GenBank/DDBJ whole genome shotgun (WGS) entry which is preliminary data.</text>
</comment>
<evidence type="ECO:0000256" key="4">
    <source>
        <dbReference type="ARBA" id="ARBA00023012"/>
    </source>
</evidence>
<dbReference type="SMART" id="SM00342">
    <property type="entry name" value="HTH_ARAC"/>
    <property type="match status" value="1"/>
</dbReference>
<evidence type="ECO:0000256" key="5">
    <source>
        <dbReference type="ARBA" id="ARBA00023015"/>
    </source>
</evidence>
<evidence type="ECO:0000256" key="7">
    <source>
        <dbReference type="ARBA" id="ARBA00023163"/>
    </source>
</evidence>
<dbReference type="PROSITE" id="PS50110">
    <property type="entry name" value="RESPONSE_REGULATORY"/>
    <property type="match status" value="1"/>
</dbReference>
<keyword evidence="3 8" id="KW-0597">Phosphoprotein</keyword>
<dbReference type="SUPFAM" id="SSF46689">
    <property type="entry name" value="Homeodomain-like"/>
    <property type="match status" value="1"/>
</dbReference>
<keyword evidence="13" id="KW-1185">Reference proteome</keyword>
<accession>A0ABM8UZQ4</accession>
<protein>
    <submittedName>
        <fullName evidence="12">Two component transcriptional regulator, AraC family YesN20</fullName>
    </submittedName>
</protein>
<dbReference type="EMBL" id="CAJRAY010000005">
    <property type="protein sequence ID" value="CAG5077249.1"/>
    <property type="molecule type" value="Genomic_DNA"/>
</dbReference>
<dbReference type="InterPro" id="IPR018060">
    <property type="entry name" value="HTH_AraC"/>
</dbReference>
<dbReference type="InterPro" id="IPR001789">
    <property type="entry name" value="Sig_transdc_resp-reg_receiver"/>
</dbReference>
<keyword evidence="6" id="KW-0238">DNA-binding</keyword>